<evidence type="ECO:0000313" key="2">
    <source>
        <dbReference type="EMBL" id="CAC5408866.1"/>
    </source>
</evidence>
<feature type="compositionally biased region" description="Basic and acidic residues" evidence="1">
    <location>
        <begin position="160"/>
        <end position="189"/>
    </location>
</feature>
<evidence type="ECO:0000256" key="1">
    <source>
        <dbReference type="SAM" id="MobiDB-lite"/>
    </source>
</evidence>
<reference evidence="2 3" key="1">
    <citation type="submission" date="2020-06" db="EMBL/GenBank/DDBJ databases">
        <authorList>
            <person name="Li R."/>
            <person name="Bekaert M."/>
        </authorList>
    </citation>
    <scope>NUCLEOTIDE SEQUENCE [LARGE SCALE GENOMIC DNA]</scope>
    <source>
        <strain evidence="3">wild</strain>
    </source>
</reference>
<accession>A0A6J8DL53</accession>
<keyword evidence="3" id="KW-1185">Reference proteome</keyword>
<gene>
    <name evidence="2" type="ORF">MCOR_42215</name>
</gene>
<dbReference type="Proteomes" id="UP000507470">
    <property type="component" value="Unassembled WGS sequence"/>
</dbReference>
<proteinExistence type="predicted"/>
<sequence length="397" mass="45770">MEVPIETFIKDFVWARTGETVYTDLSTPSVVLIRDVKTCGSTALAALWLNILQHPNNYPVQRYPYRKLYQKNGSYKVVLTVDDVTLTVSMSLGSLKMKGEFILHWFQTNFLKVLDAYGRPWASPQPLDDKYSKLRKTWENLPSVKHSAVVVIENKTEVIDSKEDAVPENKEETNSENKEADTTEEKVEESSPQETDDLMDLKEALQNVNKERGSDEDIMKQIASLSDGCVQHGPEYIYILWKCLLEQWFKDADNRVYIVTPQLDVDRLKDIVQLVLNQRLTANLEALYVHHKCDLIQNIGDVKATVQKQYPSKDQVFIEYKIYSNIIYPLAEFQCKFIACIKKGKVCVLQTSANFHADHFVNESVDTVSFHRMSKDEFHQRFLKPILASQFLQVSEK</sequence>
<feature type="region of interest" description="Disordered" evidence="1">
    <location>
        <begin position="160"/>
        <end position="195"/>
    </location>
</feature>
<name>A0A6J8DL53_MYTCO</name>
<protein>
    <submittedName>
        <fullName evidence="2">Uncharacterized protein</fullName>
    </submittedName>
</protein>
<evidence type="ECO:0000313" key="3">
    <source>
        <dbReference type="Proteomes" id="UP000507470"/>
    </source>
</evidence>
<organism evidence="2 3">
    <name type="scientific">Mytilus coruscus</name>
    <name type="common">Sea mussel</name>
    <dbReference type="NCBI Taxonomy" id="42192"/>
    <lineage>
        <taxon>Eukaryota</taxon>
        <taxon>Metazoa</taxon>
        <taxon>Spiralia</taxon>
        <taxon>Lophotrochozoa</taxon>
        <taxon>Mollusca</taxon>
        <taxon>Bivalvia</taxon>
        <taxon>Autobranchia</taxon>
        <taxon>Pteriomorphia</taxon>
        <taxon>Mytilida</taxon>
        <taxon>Mytiloidea</taxon>
        <taxon>Mytilidae</taxon>
        <taxon>Mytilinae</taxon>
        <taxon>Mytilus</taxon>
    </lineage>
</organism>
<dbReference type="AlphaFoldDB" id="A0A6J8DL53"/>
<dbReference type="OrthoDB" id="6285499at2759"/>
<dbReference type="EMBL" id="CACVKT020007610">
    <property type="protein sequence ID" value="CAC5408866.1"/>
    <property type="molecule type" value="Genomic_DNA"/>
</dbReference>